<evidence type="ECO:0000256" key="1">
    <source>
        <dbReference type="SAM" id="SignalP"/>
    </source>
</evidence>
<dbReference type="EMBL" id="QKZR01000004">
    <property type="protein sequence ID" value="PZX39027.1"/>
    <property type="molecule type" value="Genomic_DNA"/>
</dbReference>
<feature type="signal peptide" evidence="1">
    <location>
        <begin position="1"/>
        <end position="20"/>
    </location>
</feature>
<proteinExistence type="predicted"/>
<keyword evidence="3" id="KW-1185">Reference proteome</keyword>
<comment type="caution">
    <text evidence="2">The sequence shown here is derived from an EMBL/GenBank/DDBJ whole genome shotgun (WGS) entry which is preliminary data.</text>
</comment>
<protein>
    <recommendedName>
        <fullName evidence="4">Lipoprotein</fullName>
    </recommendedName>
</protein>
<feature type="chain" id="PRO_5046483699" description="Lipoprotein" evidence="1">
    <location>
        <begin position="21"/>
        <end position="113"/>
    </location>
</feature>
<gene>
    <name evidence="2" type="ORF">LX97_02393</name>
</gene>
<dbReference type="Proteomes" id="UP000248584">
    <property type="component" value="Unassembled WGS sequence"/>
</dbReference>
<evidence type="ECO:0008006" key="4">
    <source>
        <dbReference type="Google" id="ProtNLM"/>
    </source>
</evidence>
<accession>A0ABX5PW47</accession>
<evidence type="ECO:0000313" key="2">
    <source>
        <dbReference type="EMBL" id="PZX39027.1"/>
    </source>
</evidence>
<dbReference type="PROSITE" id="PS51257">
    <property type="entry name" value="PROKAR_LIPOPROTEIN"/>
    <property type="match status" value="1"/>
</dbReference>
<name>A0ABX5PW47_9FLAO</name>
<reference evidence="2 3" key="1">
    <citation type="submission" date="2018-06" db="EMBL/GenBank/DDBJ databases">
        <title>Genomic Encyclopedia of Archaeal and Bacterial Type Strains, Phase II (KMG-II): from individual species to whole genera.</title>
        <authorList>
            <person name="Goeker M."/>
        </authorList>
    </citation>
    <scope>NUCLEOTIDE SEQUENCE [LARGE SCALE GENOMIC DNA]</scope>
    <source>
        <strain evidence="2 3">DSM 17205</strain>
    </source>
</reference>
<keyword evidence="1" id="KW-0732">Signal</keyword>
<dbReference type="RefSeq" id="WP_015360730.1">
    <property type="nucleotide sequence ID" value="NZ_QKZR01000004.1"/>
</dbReference>
<sequence length="113" mass="13080">MKNLLLLFSFILLTSCNQPAEKEVANTDNPVTSSETYKKYVAAYNDYASCKMERPQLTNDFMEKKITSEEFTAALEKNAKSCNIKKEIFNKYYQLLEAEFEKTAAVKHKIMEE</sequence>
<evidence type="ECO:0000313" key="3">
    <source>
        <dbReference type="Proteomes" id="UP000248584"/>
    </source>
</evidence>
<organism evidence="2 3">
    <name type="scientific">Nonlabens dokdonensis</name>
    <dbReference type="NCBI Taxonomy" id="328515"/>
    <lineage>
        <taxon>Bacteria</taxon>
        <taxon>Pseudomonadati</taxon>
        <taxon>Bacteroidota</taxon>
        <taxon>Flavobacteriia</taxon>
        <taxon>Flavobacteriales</taxon>
        <taxon>Flavobacteriaceae</taxon>
        <taxon>Nonlabens</taxon>
    </lineage>
</organism>